<accession>A0A934PR37</accession>
<evidence type="ECO:0000256" key="2">
    <source>
        <dbReference type="ARBA" id="ARBA00022741"/>
    </source>
</evidence>
<dbReference type="InterPro" id="IPR051782">
    <property type="entry name" value="ABC_Transporter_VariousFunc"/>
</dbReference>
<dbReference type="AlphaFoldDB" id="A0A934PR37"/>
<dbReference type="PROSITE" id="PS50893">
    <property type="entry name" value="ABC_TRANSPORTER_2"/>
    <property type="match status" value="1"/>
</dbReference>
<reference evidence="5" key="1">
    <citation type="submission" date="2020-12" db="EMBL/GenBank/DDBJ databases">
        <title>Bacterial novel species Mucilaginibacter sp. SD-g isolated from soil.</title>
        <authorList>
            <person name="Jung H.-Y."/>
        </authorList>
    </citation>
    <scope>NUCLEOTIDE SEQUENCE</scope>
    <source>
        <strain evidence="5">SD-g</strain>
    </source>
</reference>
<name>A0A934PR37_9SPHI</name>
<sequence length="237" mass="27028">MIVIKYLSYGYRKGQQLFEGLNLTLHPGKVYGLLGRNGAGKSSLIKQMAGLLFPVHGSCTLNGREARHRDPDMLEQLFFIPEECQLPPVTIPVFLRIYQGFYPNFNLHQFEEYLRIFRVPPDSHLRRLSFGQKKKVYIAFALAANTAVLIMDEPTNGLDIPSKLQFRDIVRSAGCCDRLTIMSTHQVKDLDNLIDNVIMIDQGQILLQADKAALTEYFSPEPLDLEILFNRVIDQRS</sequence>
<dbReference type="InterPro" id="IPR003593">
    <property type="entry name" value="AAA+_ATPase"/>
</dbReference>
<gene>
    <name evidence="5" type="ORF">I5M19_07875</name>
</gene>
<protein>
    <submittedName>
        <fullName evidence="5">ABC transporter ATP-binding protein</fullName>
    </submittedName>
</protein>
<evidence type="ECO:0000256" key="1">
    <source>
        <dbReference type="ARBA" id="ARBA00022448"/>
    </source>
</evidence>
<dbReference type="EMBL" id="JAEHFW010000001">
    <property type="protein sequence ID" value="MBK0379218.1"/>
    <property type="molecule type" value="Genomic_DNA"/>
</dbReference>
<dbReference type="PANTHER" id="PTHR42939:SF1">
    <property type="entry name" value="ABC TRANSPORTER ATP-BINDING PROTEIN ALBC-RELATED"/>
    <property type="match status" value="1"/>
</dbReference>
<dbReference type="Pfam" id="PF00005">
    <property type="entry name" value="ABC_tran"/>
    <property type="match status" value="1"/>
</dbReference>
<comment type="caution">
    <text evidence="5">The sequence shown here is derived from an EMBL/GenBank/DDBJ whole genome shotgun (WGS) entry which is preliminary data.</text>
</comment>
<organism evidence="5 6">
    <name type="scientific">Mucilaginibacter segetis</name>
    <dbReference type="NCBI Taxonomy" id="2793071"/>
    <lineage>
        <taxon>Bacteria</taxon>
        <taxon>Pseudomonadati</taxon>
        <taxon>Bacteroidota</taxon>
        <taxon>Sphingobacteriia</taxon>
        <taxon>Sphingobacteriales</taxon>
        <taxon>Sphingobacteriaceae</taxon>
        <taxon>Mucilaginibacter</taxon>
    </lineage>
</organism>
<keyword evidence="6" id="KW-1185">Reference proteome</keyword>
<dbReference type="PANTHER" id="PTHR42939">
    <property type="entry name" value="ABC TRANSPORTER ATP-BINDING PROTEIN ALBC-RELATED"/>
    <property type="match status" value="1"/>
</dbReference>
<dbReference type="GO" id="GO:0005524">
    <property type="term" value="F:ATP binding"/>
    <property type="evidence" value="ECO:0007669"/>
    <property type="project" value="UniProtKB-KW"/>
</dbReference>
<feature type="domain" description="ABC transporter" evidence="4">
    <location>
        <begin position="2"/>
        <end position="227"/>
    </location>
</feature>
<evidence type="ECO:0000313" key="5">
    <source>
        <dbReference type="EMBL" id="MBK0379218.1"/>
    </source>
</evidence>
<dbReference type="InterPro" id="IPR003439">
    <property type="entry name" value="ABC_transporter-like_ATP-bd"/>
</dbReference>
<dbReference type="Proteomes" id="UP000613193">
    <property type="component" value="Unassembled WGS sequence"/>
</dbReference>
<dbReference type="SMART" id="SM00382">
    <property type="entry name" value="AAA"/>
    <property type="match status" value="1"/>
</dbReference>
<dbReference type="Gene3D" id="3.40.50.300">
    <property type="entry name" value="P-loop containing nucleotide triphosphate hydrolases"/>
    <property type="match status" value="1"/>
</dbReference>
<dbReference type="GO" id="GO:0016887">
    <property type="term" value="F:ATP hydrolysis activity"/>
    <property type="evidence" value="ECO:0007669"/>
    <property type="project" value="InterPro"/>
</dbReference>
<dbReference type="CDD" id="cd03230">
    <property type="entry name" value="ABC_DR_subfamily_A"/>
    <property type="match status" value="1"/>
</dbReference>
<dbReference type="InterPro" id="IPR027417">
    <property type="entry name" value="P-loop_NTPase"/>
</dbReference>
<keyword evidence="1" id="KW-0813">Transport</keyword>
<evidence type="ECO:0000259" key="4">
    <source>
        <dbReference type="PROSITE" id="PS50893"/>
    </source>
</evidence>
<keyword evidence="2" id="KW-0547">Nucleotide-binding</keyword>
<dbReference type="RefSeq" id="WP_200065654.1">
    <property type="nucleotide sequence ID" value="NZ_JAEHFW010000001.1"/>
</dbReference>
<evidence type="ECO:0000256" key="3">
    <source>
        <dbReference type="ARBA" id="ARBA00022840"/>
    </source>
</evidence>
<keyword evidence="3 5" id="KW-0067">ATP-binding</keyword>
<proteinExistence type="predicted"/>
<evidence type="ECO:0000313" key="6">
    <source>
        <dbReference type="Proteomes" id="UP000613193"/>
    </source>
</evidence>
<dbReference type="SUPFAM" id="SSF52540">
    <property type="entry name" value="P-loop containing nucleoside triphosphate hydrolases"/>
    <property type="match status" value="1"/>
</dbReference>